<evidence type="ECO:0000313" key="3">
    <source>
        <dbReference type="Proteomes" id="UP001497623"/>
    </source>
</evidence>
<dbReference type="Pfam" id="PF04488">
    <property type="entry name" value="Gly_transf_sug"/>
    <property type="match status" value="1"/>
</dbReference>
<dbReference type="Gene3D" id="3.90.550.20">
    <property type="match status" value="1"/>
</dbReference>
<dbReference type="SUPFAM" id="SSF53448">
    <property type="entry name" value="Nucleotide-diphospho-sugar transferases"/>
    <property type="match status" value="1"/>
</dbReference>
<dbReference type="GO" id="GO:0006688">
    <property type="term" value="P:glycosphingolipid biosynthetic process"/>
    <property type="evidence" value="ECO:0007669"/>
    <property type="project" value="TreeGrafter"/>
</dbReference>
<accession>A0AAV2PJT0</accession>
<feature type="non-terminal residue" evidence="2">
    <location>
        <position position="194"/>
    </location>
</feature>
<sequence>MTLQALWACIAMLFMCCTAFIFTSYDKIITVDSPISDLSSYAYDTDLQDDTLDDTAPSSECEKLKNVTLEEFFTAVETSSENVFLIWPLDPILIFRALCAVESWAFNHPTLSVYYVFTVKELPDPDGIVHKMLERYSNIKFIYAEVPRLFEGTPLYNLSLDSAWMESNWAGTHLSDFMRQALVWHKGGYYSDTD</sequence>
<protein>
    <submittedName>
        <fullName evidence="2">Uncharacterized protein</fullName>
    </submittedName>
</protein>
<organism evidence="2 3">
    <name type="scientific">Meganyctiphanes norvegica</name>
    <name type="common">Northern krill</name>
    <name type="synonym">Thysanopoda norvegica</name>
    <dbReference type="NCBI Taxonomy" id="48144"/>
    <lineage>
        <taxon>Eukaryota</taxon>
        <taxon>Metazoa</taxon>
        <taxon>Ecdysozoa</taxon>
        <taxon>Arthropoda</taxon>
        <taxon>Crustacea</taxon>
        <taxon>Multicrustacea</taxon>
        <taxon>Malacostraca</taxon>
        <taxon>Eumalacostraca</taxon>
        <taxon>Eucarida</taxon>
        <taxon>Euphausiacea</taxon>
        <taxon>Euphausiidae</taxon>
        <taxon>Meganyctiphanes</taxon>
    </lineage>
</organism>
<keyword evidence="1" id="KW-0732">Signal</keyword>
<evidence type="ECO:0000256" key="1">
    <source>
        <dbReference type="SAM" id="SignalP"/>
    </source>
</evidence>
<name>A0AAV2PJT0_MEGNR</name>
<comment type="caution">
    <text evidence="2">The sequence shown here is derived from an EMBL/GenBank/DDBJ whole genome shotgun (WGS) entry which is preliminary data.</text>
</comment>
<reference evidence="2 3" key="1">
    <citation type="submission" date="2024-05" db="EMBL/GenBank/DDBJ databases">
        <authorList>
            <person name="Wallberg A."/>
        </authorList>
    </citation>
    <scope>NUCLEOTIDE SEQUENCE [LARGE SCALE GENOMIC DNA]</scope>
</reference>
<dbReference type="PANTHER" id="PTHR12042">
    <property type="entry name" value="LACTOSYLCERAMIDE 4-ALPHA-GALACTOSYLTRANSFERASE ALPHA- 1,4-GALACTOSYLTRANSFERASE"/>
    <property type="match status" value="1"/>
</dbReference>
<dbReference type="AlphaFoldDB" id="A0AAV2PJT0"/>
<feature type="signal peptide" evidence="1">
    <location>
        <begin position="1"/>
        <end position="19"/>
    </location>
</feature>
<dbReference type="InterPro" id="IPR029044">
    <property type="entry name" value="Nucleotide-diphossugar_trans"/>
</dbReference>
<dbReference type="EMBL" id="CAXKWB010000033">
    <property type="protein sequence ID" value="CAL4058734.1"/>
    <property type="molecule type" value="Genomic_DNA"/>
</dbReference>
<dbReference type="GO" id="GO:0016758">
    <property type="term" value="F:hexosyltransferase activity"/>
    <property type="evidence" value="ECO:0007669"/>
    <property type="project" value="TreeGrafter"/>
</dbReference>
<dbReference type="InterPro" id="IPR007577">
    <property type="entry name" value="GlycoTrfase_DXD_sugar-bd_CS"/>
</dbReference>
<dbReference type="PANTHER" id="PTHR12042:SF21">
    <property type="entry name" value="ALPHA1,4-GALACTOSYLTRANSFERASE 1-RELATED"/>
    <property type="match status" value="1"/>
</dbReference>
<dbReference type="Proteomes" id="UP001497623">
    <property type="component" value="Unassembled WGS sequence"/>
</dbReference>
<proteinExistence type="predicted"/>
<dbReference type="InterPro" id="IPR051981">
    <property type="entry name" value="Glycosyltransf_32"/>
</dbReference>
<gene>
    <name evidence="2" type="ORF">MNOR_LOCUS178</name>
</gene>
<feature type="chain" id="PRO_5043864441" evidence="1">
    <location>
        <begin position="20"/>
        <end position="194"/>
    </location>
</feature>
<dbReference type="GO" id="GO:0016020">
    <property type="term" value="C:membrane"/>
    <property type="evidence" value="ECO:0007669"/>
    <property type="project" value="GOC"/>
</dbReference>
<keyword evidence="3" id="KW-1185">Reference proteome</keyword>
<evidence type="ECO:0000313" key="2">
    <source>
        <dbReference type="EMBL" id="CAL4058734.1"/>
    </source>
</evidence>